<evidence type="ECO:0000313" key="4">
    <source>
        <dbReference type="Proteomes" id="UP000692954"/>
    </source>
</evidence>
<dbReference type="AlphaFoldDB" id="A0A8S1R6H2"/>
<dbReference type="InterPro" id="IPR001680">
    <property type="entry name" value="WD40_rpt"/>
</dbReference>
<sequence>MRSMKVQMTETNITCSLGHSKPILSYKLEKDKNYKLLCEECILKNNYSQISPFDKKVDEVQDFYQQQFDEFQKETEIYIMKIQELENQLLIFKDQMSAQIDQMNNFCKKQIENLKEFLKFHTQYNFQTQFENYEQQKNCFQSQEENIKFLCSQMMSKLRMCLKKIEQDQEKLKKNFEIINLQQDKNLNAIYKTPSVNLIDKDERQLGCCYAICTNYCDNMIITCCGEKILLWSFMNGKMKQQHQLEIHEITLKCLISSKKNNYFISGDQNGDYKKWSNQQYQGHTDQIDCLIMNKNESQLISGGKDKKIIIWNIKFNPNYLEKFQSLELHKKRVRGLSLNTYEDMLVSCSNSPNGGEIIVWELKENGEFQFNQYVNANQNNKGNKICFLKNDLFIWISNEKVDCLIYFFELVNEKFTLNKNRSIQLKENHILQDQSHFPIIHNQEMNLIIIRHKNYIYLIREKQNDTFTIDKEISCEDTSLYTFGTITNDGKYLIYYQGQFQGRYFIHKISYNNESKDS</sequence>
<dbReference type="PANTHER" id="PTHR19920">
    <property type="entry name" value="WD40 PROTEIN CIAO1"/>
    <property type="match status" value="1"/>
</dbReference>
<dbReference type="PROSITE" id="PS00678">
    <property type="entry name" value="WD_REPEATS_1"/>
    <property type="match status" value="1"/>
</dbReference>
<dbReference type="PROSITE" id="PS50294">
    <property type="entry name" value="WD_REPEATS_REGION"/>
    <property type="match status" value="1"/>
</dbReference>
<feature type="repeat" description="WD" evidence="1">
    <location>
        <begin position="281"/>
        <end position="315"/>
    </location>
</feature>
<feature type="coiled-coil region" evidence="2">
    <location>
        <begin position="155"/>
        <end position="182"/>
    </location>
</feature>
<dbReference type="GO" id="GO:0016226">
    <property type="term" value="P:iron-sulfur cluster assembly"/>
    <property type="evidence" value="ECO:0007669"/>
    <property type="project" value="TreeGrafter"/>
</dbReference>
<name>A0A8S1R6H2_9CILI</name>
<dbReference type="EMBL" id="CAJJDN010000141">
    <property type="protein sequence ID" value="CAD8122854.1"/>
    <property type="molecule type" value="Genomic_DNA"/>
</dbReference>
<keyword evidence="1" id="KW-0853">WD repeat</keyword>
<evidence type="ECO:0008006" key="5">
    <source>
        <dbReference type="Google" id="ProtNLM"/>
    </source>
</evidence>
<organism evidence="3 4">
    <name type="scientific">Paramecium sonneborni</name>
    <dbReference type="NCBI Taxonomy" id="65129"/>
    <lineage>
        <taxon>Eukaryota</taxon>
        <taxon>Sar</taxon>
        <taxon>Alveolata</taxon>
        <taxon>Ciliophora</taxon>
        <taxon>Intramacronucleata</taxon>
        <taxon>Oligohymenophorea</taxon>
        <taxon>Peniculida</taxon>
        <taxon>Parameciidae</taxon>
        <taxon>Paramecium</taxon>
    </lineage>
</organism>
<feature type="coiled-coil region" evidence="2">
    <location>
        <begin position="68"/>
        <end position="102"/>
    </location>
</feature>
<protein>
    <recommendedName>
        <fullName evidence="5">WD40-repeat-containing domain</fullName>
    </recommendedName>
</protein>
<dbReference type="InterPro" id="IPR019775">
    <property type="entry name" value="WD40_repeat_CS"/>
</dbReference>
<gene>
    <name evidence="3" type="ORF">PSON_ATCC_30995.1.T1410017</name>
</gene>
<dbReference type="Proteomes" id="UP000692954">
    <property type="component" value="Unassembled WGS sequence"/>
</dbReference>
<evidence type="ECO:0000256" key="2">
    <source>
        <dbReference type="SAM" id="Coils"/>
    </source>
</evidence>
<keyword evidence="4" id="KW-1185">Reference proteome</keyword>
<dbReference type="GO" id="GO:0097361">
    <property type="term" value="C:cytosolic [4Fe-4S] assembly targeting complex"/>
    <property type="evidence" value="ECO:0007669"/>
    <property type="project" value="TreeGrafter"/>
</dbReference>
<evidence type="ECO:0000313" key="3">
    <source>
        <dbReference type="EMBL" id="CAD8122854.1"/>
    </source>
</evidence>
<dbReference type="Pfam" id="PF00400">
    <property type="entry name" value="WD40"/>
    <property type="match status" value="1"/>
</dbReference>
<evidence type="ECO:0000256" key="1">
    <source>
        <dbReference type="PROSITE-ProRule" id="PRU00221"/>
    </source>
</evidence>
<proteinExistence type="predicted"/>
<dbReference type="PROSITE" id="PS50082">
    <property type="entry name" value="WD_REPEATS_2"/>
    <property type="match status" value="1"/>
</dbReference>
<dbReference type="PANTHER" id="PTHR19920:SF0">
    <property type="entry name" value="CYTOSOLIC IRON-SULFUR PROTEIN ASSEMBLY PROTEIN CIAO1-RELATED"/>
    <property type="match status" value="1"/>
</dbReference>
<comment type="caution">
    <text evidence="3">The sequence shown here is derived from an EMBL/GenBank/DDBJ whole genome shotgun (WGS) entry which is preliminary data.</text>
</comment>
<reference evidence="3" key="1">
    <citation type="submission" date="2021-01" db="EMBL/GenBank/DDBJ databases">
        <authorList>
            <consortium name="Genoscope - CEA"/>
            <person name="William W."/>
        </authorList>
    </citation>
    <scope>NUCLEOTIDE SEQUENCE</scope>
</reference>
<dbReference type="OrthoDB" id="412867at2759"/>
<keyword evidence="2" id="KW-0175">Coiled coil</keyword>
<accession>A0A8S1R6H2</accession>
<dbReference type="SMART" id="SM00320">
    <property type="entry name" value="WD40"/>
    <property type="match status" value="3"/>
</dbReference>